<dbReference type="CDD" id="cd10941">
    <property type="entry name" value="CE4_PuuE_HpPgdA_like_2"/>
    <property type="match status" value="1"/>
</dbReference>
<dbReference type="InterPro" id="IPR045235">
    <property type="entry name" value="PuuE_HpPgdA-like"/>
</dbReference>
<organism evidence="2 3">
    <name type="scientific">Geobacter argillaceus</name>
    <dbReference type="NCBI Taxonomy" id="345631"/>
    <lineage>
        <taxon>Bacteria</taxon>
        <taxon>Pseudomonadati</taxon>
        <taxon>Thermodesulfobacteriota</taxon>
        <taxon>Desulfuromonadia</taxon>
        <taxon>Geobacterales</taxon>
        <taxon>Geobacteraceae</taxon>
        <taxon>Geobacter</taxon>
    </lineage>
</organism>
<dbReference type="Pfam" id="PF11959">
    <property type="entry name" value="DUF3473"/>
    <property type="match status" value="1"/>
</dbReference>
<proteinExistence type="predicted"/>
<evidence type="ECO:0000259" key="1">
    <source>
        <dbReference type="PROSITE" id="PS51677"/>
    </source>
</evidence>
<dbReference type="Pfam" id="PF01522">
    <property type="entry name" value="Polysacc_deac_1"/>
    <property type="match status" value="1"/>
</dbReference>
<dbReference type="PROSITE" id="PS51677">
    <property type="entry name" value="NODB"/>
    <property type="match status" value="1"/>
</dbReference>
<keyword evidence="3" id="KW-1185">Reference proteome</keyword>
<protein>
    <submittedName>
        <fullName evidence="2">Polysaccharide deacetylase family protein (PEP-CTERM system associated)</fullName>
    </submittedName>
</protein>
<reference evidence="2 3" key="1">
    <citation type="submission" date="2019-07" db="EMBL/GenBank/DDBJ databases">
        <title>Genomic Encyclopedia of Archaeal and Bacterial Type Strains, Phase II (KMG-II): from individual species to whole genera.</title>
        <authorList>
            <person name="Goeker M."/>
        </authorList>
    </citation>
    <scope>NUCLEOTIDE SEQUENCE [LARGE SCALE GENOMIC DNA]</scope>
    <source>
        <strain evidence="2 3">ATCC BAA-1139</strain>
    </source>
</reference>
<sequence>MAYNALTIDVEDWFHVCGVEPRREVPRSRWQILANMERILALLDEFSVQATFFVLGSVAEQEPTLVPRLVAAGHEVASHGYSHTLVPKLGQAAFRDEVKRTGEIIATQGGIRPLGFRAPQWSLSGRETPWAFDILKEEGYRYDSSLSPLPFIGDRQGKRVPHLVTTRQGDLVEVPPMVSSSPVGNLPTGGGWGFRTLPLALISGTMERLNREGHPAVLYLHPREMDPAGSRLPLSLARSFVVYGPRRSVEGRLRYFLERFSFAPLGQLVEQWHLA</sequence>
<evidence type="ECO:0000313" key="2">
    <source>
        <dbReference type="EMBL" id="TWJ19011.1"/>
    </source>
</evidence>
<dbReference type="GO" id="GO:0016810">
    <property type="term" value="F:hydrolase activity, acting on carbon-nitrogen (but not peptide) bonds"/>
    <property type="evidence" value="ECO:0007669"/>
    <property type="project" value="InterPro"/>
</dbReference>
<dbReference type="InterPro" id="IPR011330">
    <property type="entry name" value="Glyco_hydro/deAcase_b/a-brl"/>
</dbReference>
<name>A0A562VML1_9BACT</name>
<dbReference type="Gene3D" id="3.20.20.370">
    <property type="entry name" value="Glycoside hydrolase/deacetylase"/>
    <property type="match status" value="1"/>
</dbReference>
<feature type="domain" description="NodB homology" evidence="1">
    <location>
        <begin position="17"/>
        <end position="275"/>
    </location>
</feature>
<dbReference type="InterPro" id="IPR022560">
    <property type="entry name" value="DUF3473"/>
</dbReference>
<dbReference type="EMBL" id="VLLN01000012">
    <property type="protein sequence ID" value="TWJ19011.1"/>
    <property type="molecule type" value="Genomic_DNA"/>
</dbReference>
<dbReference type="GO" id="GO:0005975">
    <property type="term" value="P:carbohydrate metabolic process"/>
    <property type="evidence" value="ECO:0007669"/>
    <property type="project" value="InterPro"/>
</dbReference>
<dbReference type="PANTHER" id="PTHR47561:SF1">
    <property type="entry name" value="POLYSACCHARIDE DEACETYLASE FAMILY PROTEIN (AFU_ORTHOLOGUE AFUA_6G05030)"/>
    <property type="match status" value="1"/>
</dbReference>
<dbReference type="PANTHER" id="PTHR47561">
    <property type="entry name" value="POLYSACCHARIDE DEACETYLASE FAMILY PROTEIN (AFU_ORTHOLOGUE AFUA_6G05030)"/>
    <property type="match status" value="1"/>
</dbReference>
<gene>
    <name evidence="2" type="ORF">JN12_02229</name>
</gene>
<dbReference type="AlphaFoldDB" id="A0A562VML1"/>
<comment type="caution">
    <text evidence="2">The sequence shown here is derived from an EMBL/GenBank/DDBJ whole genome shotgun (WGS) entry which is preliminary data.</text>
</comment>
<accession>A0A562VML1</accession>
<dbReference type="InterPro" id="IPR002509">
    <property type="entry name" value="NODB_dom"/>
</dbReference>
<evidence type="ECO:0000313" key="3">
    <source>
        <dbReference type="Proteomes" id="UP000319449"/>
    </source>
</evidence>
<dbReference type="Proteomes" id="UP000319449">
    <property type="component" value="Unassembled WGS sequence"/>
</dbReference>
<dbReference type="RefSeq" id="WP_145022689.1">
    <property type="nucleotide sequence ID" value="NZ_VLLN01000012.1"/>
</dbReference>
<dbReference type="OrthoDB" id="5352625at2"/>
<dbReference type="SUPFAM" id="SSF88713">
    <property type="entry name" value="Glycoside hydrolase/deacetylase"/>
    <property type="match status" value="1"/>
</dbReference>